<dbReference type="HOGENOM" id="CLU_364502_0_0_1"/>
<protein>
    <submittedName>
        <fullName evidence="3">Uncharacterized protein</fullName>
    </submittedName>
</protein>
<sequence>MKCQHADFYTDCWFPVQAERPSSQPIVCPHVILPCVYKLRGFDLGLAPALLFGALRSHRKTLLVREGSTTTHSQLPMYFPSSLPALLFQIPILPRILADSRINATAKYLLDKANVVIETHLTAPTPTKPRPFIHSPTAAPKRLPTFSSPPPHRPLFLAAHSISSTSSPFTFLDAFILGSIIFGVYVALVIYCQCNRLTELEKSRITAYADLEAIHKTFRMTEKAHRKETRMIQEKFAHVASFVEETERCAEEAAGKLKAITTKIGEMEKVRDEEKRVAKEGRIQQWLDDTNRKVEESEKASQKDRDDLKRSIDQFSFKLRKEMMEKVEAANRRAEEAKNELEGYMKSSRTPASTGDAREHNLRAESEERIMSRVTEMTGKHEKRHRKEMDKLRADHRNDLDQLRAENVKREIQRAQELNRVRSKDTAGQEAWFLSIKHAIMKDEAVQVEERRKEMEVRLLEKEEERAALSKMRSDISRSANSILSIKSKSVVRVMEQLKWKRETQEQLIALSKDINECRWDLKQVRKARLEAVGVDGRGRGIALIPTPAVSHGPSSPEVSLHGLPTPAASQSPPPHVKATFPLKQAVTVTDRQTVGTNVGPILATQVIKQEETSFDFQRAAFYAPLEAKVSVRIGVAASENVSSLVASEQSISLSNGYSGDDLLTITPPRWSDSSIFESSSFDDAFHRAHILCAFFTLSVVSRSALIISSQPAISLEDPERRFGTMTTRGKSHCPIRKAPAFILLVDIMPTIPSCYPIARSLAVMI</sequence>
<feature type="transmembrane region" description="Helical" evidence="2">
    <location>
        <begin position="171"/>
        <end position="191"/>
    </location>
</feature>
<organism evidence="3 4">
    <name type="scientific">Piloderma croceum (strain F 1598)</name>
    <dbReference type="NCBI Taxonomy" id="765440"/>
    <lineage>
        <taxon>Eukaryota</taxon>
        <taxon>Fungi</taxon>
        <taxon>Dikarya</taxon>
        <taxon>Basidiomycota</taxon>
        <taxon>Agaricomycotina</taxon>
        <taxon>Agaricomycetes</taxon>
        <taxon>Agaricomycetidae</taxon>
        <taxon>Atheliales</taxon>
        <taxon>Atheliaceae</taxon>
        <taxon>Piloderma</taxon>
    </lineage>
</organism>
<dbReference type="AlphaFoldDB" id="A0A0C3GNU2"/>
<keyword evidence="2" id="KW-1133">Transmembrane helix</keyword>
<keyword evidence="2" id="KW-0812">Transmembrane</keyword>
<evidence type="ECO:0000256" key="1">
    <source>
        <dbReference type="SAM" id="Coils"/>
    </source>
</evidence>
<name>A0A0C3GNU2_PILCF</name>
<reference evidence="3 4" key="1">
    <citation type="submission" date="2014-04" db="EMBL/GenBank/DDBJ databases">
        <authorList>
            <consortium name="DOE Joint Genome Institute"/>
            <person name="Kuo A."/>
            <person name="Tarkka M."/>
            <person name="Buscot F."/>
            <person name="Kohler A."/>
            <person name="Nagy L.G."/>
            <person name="Floudas D."/>
            <person name="Copeland A."/>
            <person name="Barry K.W."/>
            <person name="Cichocki N."/>
            <person name="Veneault-Fourrey C."/>
            <person name="LaButti K."/>
            <person name="Lindquist E.A."/>
            <person name="Lipzen A."/>
            <person name="Lundell T."/>
            <person name="Morin E."/>
            <person name="Murat C."/>
            <person name="Sun H."/>
            <person name="Tunlid A."/>
            <person name="Henrissat B."/>
            <person name="Grigoriev I.V."/>
            <person name="Hibbett D.S."/>
            <person name="Martin F."/>
            <person name="Nordberg H.P."/>
            <person name="Cantor M.N."/>
            <person name="Hua S.X."/>
        </authorList>
    </citation>
    <scope>NUCLEOTIDE SEQUENCE [LARGE SCALE GENOMIC DNA]</scope>
    <source>
        <strain evidence="3 4">F 1598</strain>
    </source>
</reference>
<feature type="coiled-coil region" evidence="1">
    <location>
        <begin position="386"/>
        <end position="472"/>
    </location>
</feature>
<keyword evidence="4" id="KW-1185">Reference proteome</keyword>
<dbReference type="Proteomes" id="UP000054166">
    <property type="component" value="Unassembled WGS sequence"/>
</dbReference>
<evidence type="ECO:0000313" key="4">
    <source>
        <dbReference type="Proteomes" id="UP000054166"/>
    </source>
</evidence>
<evidence type="ECO:0000256" key="2">
    <source>
        <dbReference type="SAM" id="Phobius"/>
    </source>
</evidence>
<dbReference type="InParanoid" id="A0A0C3GNU2"/>
<gene>
    <name evidence="3" type="ORF">PILCRDRAFT_114128</name>
</gene>
<keyword evidence="1" id="KW-0175">Coiled coil</keyword>
<dbReference type="EMBL" id="KN832970">
    <property type="protein sequence ID" value="KIM92186.1"/>
    <property type="molecule type" value="Genomic_DNA"/>
</dbReference>
<proteinExistence type="predicted"/>
<accession>A0A0C3GNU2</accession>
<feature type="coiled-coil region" evidence="1">
    <location>
        <begin position="320"/>
        <end position="347"/>
    </location>
</feature>
<reference evidence="4" key="2">
    <citation type="submission" date="2015-01" db="EMBL/GenBank/DDBJ databases">
        <title>Evolutionary Origins and Diversification of the Mycorrhizal Mutualists.</title>
        <authorList>
            <consortium name="DOE Joint Genome Institute"/>
            <consortium name="Mycorrhizal Genomics Consortium"/>
            <person name="Kohler A."/>
            <person name="Kuo A."/>
            <person name="Nagy L.G."/>
            <person name="Floudas D."/>
            <person name="Copeland A."/>
            <person name="Barry K.W."/>
            <person name="Cichocki N."/>
            <person name="Veneault-Fourrey C."/>
            <person name="LaButti K."/>
            <person name="Lindquist E.A."/>
            <person name="Lipzen A."/>
            <person name="Lundell T."/>
            <person name="Morin E."/>
            <person name="Murat C."/>
            <person name="Riley R."/>
            <person name="Ohm R."/>
            <person name="Sun H."/>
            <person name="Tunlid A."/>
            <person name="Henrissat B."/>
            <person name="Grigoriev I.V."/>
            <person name="Hibbett D.S."/>
            <person name="Martin F."/>
        </authorList>
    </citation>
    <scope>NUCLEOTIDE SEQUENCE [LARGE SCALE GENOMIC DNA]</scope>
    <source>
        <strain evidence="4">F 1598</strain>
    </source>
</reference>
<evidence type="ECO:0000313" key="3">
    <source>
        <dbReference type="EMBL" id="KIM92186.1"/>
    </source>
</evidence>
<keyword evidence="2" id="KW-0472">Membrane</keyword>